<comment type="caution">
    <text evidence="1">The sequence shown here is derived from an EMBL/GenBank/DDBJ whole genome shotgun (WGS) entry which is preliminary data.</text>
</comment>
<sequence>MGSRLSMPRGPGGTTESSHLARSPANPSPRHPLRRVPFTSRQLMAPMAAFTMACLLFVYTRTSIKAAKENAKRHRDADSGGEGLNLLKESRRRHGRAEQVEDTKGGTIGELGRALIGKGGGAQKKGSDERSEEEERLRAAMGRRVRKIPTEGLSLKHHFIHALEEDDGKHRFPFLDLPPEIRNQIYGYVVDEVRDILCHTPIPPLAGVCRSVRQEFLSTLFTRYPTTLSVKSETTRTGRTWAVRKDQLEWVSNLKPEELASLKSLSIHLFYAQEIFICWRGDLPKGQEISVTTSMGLPHLKERMQNWARAQLQPTVDAMVEHAGRGGRGISAADILSIAEGFTALGRGLVGSK</sequence>
<proteinExistence type="predicted"/>
<dbReference type="Proteomes" id="UP001320706">
    <property type="component" value="Unassembled WGS sequence"/>
</dbReference>
<dbReference type="EMBL" id="JAMKPW020000009">
    <property type="protein sequence ID" value="KAK8215230.1"/>
    <property type="molecule type" value="Genomic_DNA"/>
</dbReference>
<keyword evidence="2" id="KW-1185">Reference proteome</keyword>
<evidence type="ECO:0000313" key="2">
    <source>
        <dbReference type="Proteomes" id="UP001320706"/>
    </source>
</evidence>
<organism evidence="1 2">
    <name type="scientific">Zalaria obscura</name>
    <dbReference type="NCBI Taxonomy" id="2024903"/>
    <lineage>
        <taxon>Eukaryota</taxon>
        <taxon>Fungi</taxon>
        <taxon>Dikarya</taxon>
        <taxon>Ascomycota</taxon>
        <taxon>Pezizomycotina</taxon>
        <taxon>Dothideomycetes</taxon>
        <taxon>Dothideomycetidae</taxon>
        <taxon>Dothideales</taxon>
        <taxon>Zalariaceae</taxon>
        <taxon>Zalaria</taxon>
    </lineage>
</organism>
<name>A0ACC3SIV9_9PEZI</name>
<evidence type="ECO:0000313" key="1">
    <source>
        <dbReference type="EMBL" id="KAK8215230.1"/>
    </source>
</evidence>
<protein>
    <submittedName>
        <fullName evidence="1">Uncharacterized protein</fullName>
    </submittedName>
</protein>
<accession>A0ACC3SIV9</accession>
<reference evidence="1" key="1">
    <citation type="submission" date="2024-02" db="EMBL/GenBank/DDBJ databases">
        <title>Metagenome Assembled Genome of Zalaria obscura JY119.</title>
        <authorList>
            <person name="Vighnesh L."/>
            <person name="Jagadeeshwari U."/>
            <person name="Venkata Ramana C."/>
            <person name="Sasikala C."/>
        </authorList>
    </citation>
    <scope>NUCLEOTIDE SEQUENCE</scope>
    <source>
        <strain evidence="1">JY119</strain>
    </source>
</reference>
<gene>
    <name evidence="1" type="ORF">M8818_002242</name>
</gene>